<sequence length="134" mass="15413">KMTKAHEAFDPIEKLTEFTKEEQNHPTFMFKAHLIRLLGNLSYRHPGNQILIGQQCLSIILDYTKIDTLNPFISQWSILAIRNLLEGSTENQDIVKNLRLTGTAYSSVLQEFGIKIGMNDENKPCMAQEDRDKF</sequence>
<dbReference type="PANTHER" id="PTHR13255:SF0">
    <property type="entry name" value="ATAXIN-10"/>
    <property type="match status" value="1"/>
</dbReference>
<feature type="non-terminal residue" evidence="4">
    <location>
        <position position="1"/>
    </location>
</feature>
<dbReference type="GO" id="GO:0031175">
    <property type="term" value="P:neuron projection development"/>
    <property type="evidence" value="ECO:0007669"/>
    <property type="project" value="TreeGrafter"/>
</dbReference>
<dbReference type="Proteomes" id="UP000708208">
    <property type="component" value="Unassembled WGS sequence"/>
</dbReference>
<organism evidence="4 5">
    <name type="scientific">Allacma fusca</name>
    <dbReference type="NCBI Taxonomy" id="39272"/>
    <lineage>
        <taxon>Eukaryota</taxon>
        <taxon>Metazoa</taxon>
        <taxon>Ecdysozoa</taxon>
        <taxon>Arthropoda</taxon>
        <taxon>Hexapoda</taxon>
        <taxon>Collembola</taxon>
        <taxon>Symphypleona</taxon>
        <taxon>Sminthuridae</taxon>
        <taxon>Allacma</taxon>
    </lineage>
</organism>
<proteinExistence type="predicted"/>
<dbReference type="GO" id="GO:0051301">
    <property type="term" value="P:cell division"/>
    <property type="evidence" value="ECO:0007669"/>
    <property type="project" value="UniProtKB-KW"/>
</dbReference>
<dbReference type="OrthoDB" id="379794at2759"/>
<evidence type="ECO:0000313" key="4">
    <source>
        <dbReference type="EMBL" id="CAG7785000.1"/>
    </source>
</evidence>
<dbReference type="Pfam" id="PF09759">
    <property type="entry name" value="Atx10homo_assoc"/>
    <property type="match status" value="1"/>
</dbReference>
<name>A0A8J2KDW5_9HEXA</name>
<evidence type="ECO:0000256" key="2">
    <source>
        <dbReference type="ARBA" id="ARBA00023306"/>
    </source>
</evidence>
<dbReference type="InterPro" id="IPR051374">
    <property type="entry name" value="Ataxin-10/CTR86_families"/>
</dbReference>
<reference evidence="4" key="1">
    <citation type="submission" date="2021-06" db="EMBL/GenBank/DDBJ databases">
        <authorList>
            <person name="Hodson N. C."/>
            <person name="Mongue J. A."/>
            <person name="Jaron S. K."/>
        </authorList>
    </citation>
    <scope>NUCLEOTIDE SEQUENCE</scope>
</reference>
<dbReference type="AlphaFoldDB" id="A0A8J2KDW5"/>
<feature type="domain" description="Ataxin-10" evidence="3">
    <location>
        <begin position="30"/>
        <end position="123"/>
    </location>
</feature>
<gene>
    <name evidence="4" type="ORF">AFUS01_LOCUS23652</name>
</gene>
<comment type="caution">
    <text evidence="4">The sequence shown here is derived from an EMBL/GenBank/DDBJ whole genome shotgun (WGS) entry which is preliminary data.</text>
</comment>
<evidence type="ECO:0000256" key="1">
    <source>
        <dbReference type="ARBA" id="ARBA00022618"/>
    </source>
</evidence>
<accession>A0A8J2KDW5</accession>
<dbReference type="InterPro" id="IPR019156">
    <property type="entry name" value="Ataxin-10_domain"/>
</dbReference>
<dbReference type="PANTHER" id="PTHR13255">
    <property type="entry name" value="ATAXIN-10"/>
    <property type="match status" value="1"/>
</dbReference>
<evidence type="ECO:0000259" key="3">
    <source>
        <dbReference type="Pfam" id="PF09759"/>
    </source>
</evidence>
<keyword evidence="2" id="KW-0131">Cell cycle</keyword>
<evidence type="ECO:0000313" key="5">
    <source>
        <dbReference type="Proteomes" id="UP000708208"/>
    </source>
</evidence>
<protein>
    <recommendedName>
        <fullName evidence="3">Ataxin-10 domain-containing protein</fullName>
    </recommendedName>
</protein>
<dbReference type="EMBL" id="CAJVCH010287024">
    <property type="protein sequence ID" value="CAG7785000.1"/>
    <property type="molecule type" value="Genomic_DNA"/>
</dbReference>
<keyword evidence="1" id="KW-0132">Cell division</keyword>
<dbReference type="GO" id="GO:0005829">
    <property type="term" value="C:cytosol"/>
    <property type="evidence" value="ECO:0007669"/>
    <property type="project" value="TreeGrafter"/>
</dbReference>
<keyword evidence="5" id="KW-1185">Reference proteome</keyword>